<organism evidence="15 16">
    <name type="scientific">Mycobacterium vicinigordonae</name>
    <dbReference type="NCBI Taxonomy" id="1719132"/>
    <lineage>
        <taxon>Bacteria</taxon>
        <taxon>Bacillati</taxon>
        <taxon>Actinomycetota</taxon>
        <taxon>Actinomycetes</taxon>
        <taxon>Mycobacteriales</taxon>
        <taxon>Mycobacteriaceae</taxon>
        <taxon>Mycobacterium</taxon>
    </lineage>
</organism>
<comment type="catalytic activity">
    <reaction evidence="12">
        <text>ATP + H2O = ADP + phosphate + H(+)</text>
        <dbReference type="Rhea" id="RHEA:13065"/>
        <dbReference type="ChEBI" id="CHEBI:15377"/>
        <dbReference type="ChEBI" id="CHEBI:15378"/>
        <dbReference type="ChEBI" id="CHEBI:30616"/>
        <dbReference type="ChEBI" id="CHEBI:43474"/>
        <dbReference type="ChEBI" id="CHEBI:456216"/>
    </reaction>
</comment>
<keyword evidence="5" id="KW-0479">Metal-binding</keyword>
<dbReference type="InterPro" id="IPR059000">
    <property type="entry name" value="ATPase_P-type_domA"/>
</dbReference>
<dbReference type="Gene3D" id="3.40.50.1000">
    <property type="entry name" value="HAD superfamily/HAD-like"/>
    <property type="match status" value="1"/>
</dbReference>
<evidence type="ECO:0000256" key="7">
    <source>
        <dbReference type="ARBA" id="ARBA00022840"/>
    </source>
</evidence>
<feature type="transmembrane region" description="Helical" evidence="13">
    <location>
        <begin position="856"/>
        <end position="875"/>
    </location>
</feature>
<feature type="transmembrane region" description="Helical" evidence="13">
    <location>
        <begin position="713"/>
        <end position="734"/>
    </location>
</feature>
<dbReference type="AlphaFoldDB" id="A0A7D6E635"/>
<evidence type="ECO:0000256" key="5">
    <source>
        <dbReference type="ARBA" id="ARBA00022723"/>
    </source>
</evidence>
<evidence type="ECO:0000256" key="4">
    <source>
        <dbReference type="ARBA" id="ARBA00022692"/>
    </source>
</evidence>
<comment type="subcellular location">
    <subcellularLocation>
        <location evidence="1">Cell membrane</location>
        <topology evidence="1">Multi-pass membrane protein</topology>
    </subcellularLocation>
</comment>
<dbReference type="InterPro" id="IPR023214">
    <property type="entry name" value="HAD_sf"/>
</dbReference>
<dbReference type="Pfam" id="PF00122">
    <property type="entry name" value="E1-E2_ATPase"/>
    <property type="match status" value="1"/>
</dbReference>
<dbReference type="PRINTS" id="PR00120">
    <property type="entry name" value="HATPASE"/>
</dbReference>
<dbReference type="Gene3D" id="2.70.150.10">
    <property type="entry name" value="Calcium-transporting ATPase, cytoplasmic transduction domain A"/>
    <property type="match status" value="1"/>
</dbReference>
<dbReference type="SFLD" id="SFLDF00027">
    <property type="entry name" value="p-type_atpase"/>
    <property type="match status" value="1"/>
</dbReference>
<keyword evidence="10 13" id="KW-1133">Transmembrane helix</keyword>
<keyword evidence="8" id="KW-0460">Magnesium</keyword>
<dbReference type="SUPFAM" id="SSF81660">
    <property type="entry name" value="Metal cation-transporting ATPase, ATP-binding domain N"/>
    <property type="match status" value="1"/>
</dbReference>
<keyword evidence="11 13" id="KW-0472">Membrane</keyword>
<feature type="transmembrane region" description="Helical" evidence="13">
    <location>
        <begin position="237"/>
        <end position="258"/>
    </location>
</feature>
<dbReference type="InterPro" id="IPR023298">
    <property type="entry name" value="ATPase_P-typ_TM_dom_sf"/>
</dbReference>
<dbReference type="RefSeq" id="WP_180918771.1">
    <property type="nucleotide sequence ID" value="NZ_CP059165.1"/>
</dbReference>
<evidence type="ECO:0000256" key="8">
    <source>
        <dbReference type="ARBA" id="ARBA00022842"/>
    </source>
</evidence>
<evidence type="ECO:0000313" key="15">
    <source>
        <dbReference type="EMBL" id="QLL10026.1"/>
    </source>
</evidence>
<dbReference type="InterPro" id="IPR018303">
    <property type="entry name" value="ATPase_P-typ_P_site"/>
</dbReference>
<dbReference type="NCBIfam" id="TIGR01494">
    <property type="entry name" value="ATPase_P-type"/>
    <property type="match status" value="2"/>
</dbReference>
<dbReference type="InterPro" id="IPR036412">
    <property type="entry name" value="HAD-like_sf"/>
</dbReference>
<dbReference type="PRINTS" id="PR00119">
    <property type="entry name" value="CATATPASE"/>
</dbReference>
<dbReference type="FunFam" id="3.40.50.1000:FF:000211">
    <property type="entry name" value="Plasma membrane ATPase"/>
    <property type="match status" value="1"/>
</dbReference>
<feature type="transmembrane region" description="Helical" evidence="13">
    <location>
        <begin position="74"/>
        <end position="90"/>
    </location>
</feature>
<name>A0A7D6E635_9MYCO</name>
<evidence type="ECO:0000256" key="2">
    <source>
        <dbReference type="ARBA" id="ARBA00022475"/>
    </source>
</evidence>
<reference evidence="16" key="3">
    <citation type="submission" date="2023-07" db="EMBL/GenBank/DDBJ databases">
        <title>Description of Mycobacterium gordonae subsp. intergordonae subsp.nov. and Mycobacterium gordonae subsp. gordonae subsp. nov.</title>
        <authorList>
            <person name="Huang H."/>
        </authorList>
    </citation>
    <scope>NUCLEOTIDE SEQUENCE [LARGE SCALE GENOMIC DNA]</scope>
    <source>
        <strain evidence="16">24</strain>
    </source>
</reference>
<dbReference type="GO" id="GO:0016887">
    <property type="term" value="F:ATP hydrolysis activity"/>
    <property type="evidence" value="ECO:0007669"/>
    <property type="project" value="InterPro"/>
</dbReference>
<dbReference type="SUPFAM" id="SSF56784">
    <property type="entry name" value="HAD-like"/>
    <property type="match status" value="1"/>
</dbReference>
<evidence type="ECO:0000256" key="6">
    <source>
        <dbReference type="ARBA" id="ARBA00022741"/>
    </source>
</evidence>
<dbReference type="Proteomes" id="UP000510682">
    <property type="component" value="Chromosome"/>
</dbReference>
<dbReference type="InterPro" id="IPR001757">
    <property type="entry name" value="P_typ_ATPase"/>
</dbReference>
<evidence type="ECO:0000256" key="12">
    <source>
        <dbReference type="ARBA" id="ARBA00049360"/>
    </source>
</evidence>
<evidence type="ECO:0000256" key="1">
    <source>
        <dbReference type="ARBA" id="ARBA00004651"/>
    </source>
</evidence>
<dbReference type="SFLD" id="SFLDS00003">
    <property type="entry name" value="Haloacid_Dehalogenase"/>
    <property type="match status" value="1"/>
</dbReference>
<feature type="transmembrane region" description="Helical" evidence="13">
    <location>
        <begin position="682"/>
        <end position="707"/>
    </location>
</feature>
<evidence type="ECO:0000256" key="13">
    <source>
        <dbReference type="SAM" id="Phobius"/>
    </source>
</evidence>
<dbReference type="Pfam" id="PF00690">
    <property type="entry name" value="Cation_ATPase_N"/>
    <property type="match status" value="1"/>
</dbReference>
<reference evidence="16" key="1">
    <citation type="submission" date="2020-07" db="EMBL/GenBank/DDBJ databases">
        <title>Description of Mycobacterium gordonae subsp. intergordonae subsp.nov. and Mycobacterium gordonae subsp. gordonae subsp. nov.</title>
        <authorList>
            <person name="Yu X."/>
        </authorList>
    </citation>
    <scope>NUCLEOTIDE SEQUENCE [LARGE SCALE GENOMIC DNA]</scope>
    <source>
        <strain evidence="16">24</strain>
    </source>
</reference>
<keyword evidence="3" id="KW-0597">Phosphoprotein</keyword>
<sequence length="889" mass="94799">MTPEEVHQQLGSGGVGLSAEEVRRRRAKYGLNQLTASKQQNVFVRFIRQFHNVLLYVMTAAAVITALLQHWVDSAVLLAAVFVNAVVAFIQEGRAESAMNAIRGMLSPHATVVRDGRTVDIEAIHLVPGDIVKLVPGDRVPADLRLISVDGLRVDEATLTGESLPVEKSTDPVPANVSIAERAGMAHSGTLVVHGQATGVVVATGSDSELGRIDQMLKDISLSSTPLLRQINYFGRMLAAVILLSSVAIYAFGVLWHGHSLKEMFMMVVALAASAIPEGLPAIMTVTLAIGVQRMSRRHAIIRRLPAVEALGSVTVICSDKTGTLTKNEMTVQRLVCAGEHFDVDGIGYVPDGDITSDGRAVDPAGNAALLAMLRAAVLCNDAALYNEAGTWTIAGDPTEAALLVVGAKAKIFYDATEARCPRISSVPFESEHRMMGTLHNGPDGKHLVLVKGAPERVLNICTAQLDAAGEGALDKQYWQQVATQTADRGLRVLALAERRTPPRTPGELVLDDLDDGFTMLGLVGLIDPLRPEAVAAVRDCHRAGIRVKMITGDHAGTAHEIGRQLDMGDRPAVTGAELAALTETELTTVASDCDVFARVGPEHKLRLVQALQATGEVVSMTGDGVNDAPALKKADIGVAMGGQGTEAAKEASDMVLADDNFATIAAAVAEGRTAYDNIRKFILFMLPTNGGEALVVIAAIICQFTLPLTPAQVLWINLVTSSTLGLALAFESAESDVMVRKPRPRSEKLLSGYFVWRVCLVSVLMAAGALSMFLGELHLGTSVETARTMAVNAIVVTEMFHLLNNRFLLAPVLNRVGLFGNRIAFLTVVVCAALQLAFTYAPAMNAVFGSTPLGYIEWIKAMAVGAVVFVAVEIEKAIVRWRRANVTP</sequence>
<dbReference type="Pfam" id="PF13246">
    <property type="entry name" value="Cation_ATPase"/>
    <property type="match status" value="1"/>
</dbReference>
<dbReference type="SMART" id="SM00831">
    <property type="entry name" value="Cation_ATPase_N"/>
    <property type="match status" value="1"/>
</dbReference>
<dbReference type="SUPFAM" id="SSF81665">
    <property type="entry name" value="Calcium ATPase, transmembrane domain M"/>
    <property type="match status" value="1"/>
</dbReference>
<evidence type="ECO:0000256" key="3">
    <source>
        <dbReference type="ARBA" id="ARBA00022553"/>
    </source>
</evidence>
<evidence type="ECO:0000256" key="10">
    <source>
        <dbReference type="ARBA" id="ARBA00022989"/>
    </source>
</evidence>
<dbReference type="InterPro" id="IPR008250">
    <property type="entry name" value="ATPase_P-typ_transduc_dom_A_sf"/>
</dbReference>
<evidence type="ECO:0000256" key="11">
    <source>
        <dbReference type="ARBA" id="ARBA00023136"/>
    </source>
</evidence>
<gene>
    <name evidence="15" type="ORF">H0P51_05770</name>
</gene>
<dbReference type="GO" id="GO:0005524">
    <property type="term" value="F:ATP binding"/>
    <property type="evidence" value="ECO:0007669"/>
    <property type="project" value="UniProtKB-KW"/>
</dbReference>
<dbReference type="SUPFAM" id="SSF81653">
    <property type="entry name" value="Calcium ATPase, transduction domain A"/>
    <property type="match status" value="1"/>
</dbReference>
<evidence type="ECO:0000259" key="14">
    <source>
        <dbReference type="SMART" id="SM00831"/>
    </source>
</evidence>
<dbReference type="InterPro" id="IPR004014">
    <property type="entry name" value="ATPase_P-typ_cation-transptr_N"/>
</dbReference>
<dbReference type="GO" id="GO:0046872">
    <property type="term" value="F:metal ion binding"/>
    <property type="evidence" value="ECO:0007669"/>
    <property type="project" value="UniProtKB-KW"/>
</dbReference>
<dbReference type="EMBL" id="CP059165">
    <property type="protein sequence ID" value="QLL10026.1"/>
    <property type="molecule type" value="Genomic_DNA"/>
</dbReference>
<feature type="transmembrane region" description="Helical" evidence="13">
    <location>
        <begin position="755"/>
        <end position="775"/>
    </location>
</feature>
<keyword evidence="2" id="KW-1003">Cell membrane</keyword>
<evidence type="ECO:0000313" key="16">
    <source>
        <dbReference type="Proteomes" id="UP000510682"/>
    </source>
</evidence>
<dbReference type="SFLD" id="SFLDG00002">
    <property type="entry name" value="C1.7:_P-type_atpase_like"/>
    <property type="match status" value="1"/>
</dbReference>
<feature type="transmembrane region" description="Helical" evidence="13">
    <location>
        <begin position="50"/>
        <end position="68"/>
    </location>
</feature>
<dbReference type="InterPro" id="IPR044492">
    <property type="entry name" value="P_typ_ATPase_HD_dom"/>
</dbReference>
<dbReference type="Gene3D" id="3.40.1110.10">
    <property type="entry name" value="Calcium-transporting ATPase, cytoplasmic domain N"/>
    <property type="match status" value="1"/>
</dbReference>
<keyword evidence="9" id="KW-1278">Translocase</keyword>
<feature type="transmembrane region" description="Helical" evidence="13">
    <location>
        <begin position="264"/>
        <end position="290"/>
    </location>
</feature>
<dbReference type="InterPro" id="IPR006068">
    <property type="entry name" value="ATPase_P-typ_cation-transptr_C"/>
</dbReference>
<evidence type="ECO:0000256" key="9">
    <source>
        <dbReference type="ARBA" id="ARBA00022967"/>
    </source>
</evidence>
<keyword evidence="7" id="KW-0067">ATP-binding</keyword>
<dbReference type="InterPro" id="IPR023299">
    <property type="entry name" value="ATPase_P-typ_cyto_dom_N"/>
</dbReference>
<dbReference type="CDD" id="cd02080">
    <property type="entry name" value="P-type_ATPase_cation"/>
    <property type="match status" value="1"/>
</dbReference>
<proteinExistence type="predicted"/>
<dbReference type="Gene3D" id="1.20.1110.10">
    <property type="entry name" value="Calcium-transporting ATPase, transmembrane domain"/>
    <property type="match status" value="1"/>
</dbReference>
<protein>
    <submittedName>
        <fullName evidence="15">Cation-transporting P-type ATPase</fullName>
    </submittedName>
</protein>
<dbReference type="Pfam" id="PF08282">
    <property type="entry name" value="Hydrolase_3"/>
    <property type="match status" value="1"/>
</dbReference>
<dbReference type="PROSITE" id="PS00154">
    <property type="entry name" value="ATPASE_E1_E2"/>
    <property type="match status" value="1"/>
</dbReference>
<feature type="domain" description="Cation-transporting P-type ATPase N-terminal" evidence="14">
    <location>
        <begin position="1"/>
        <end position="70"/>
    </location>
</feature>
<feature type="transmembrane region" description="Helical" evidence="13">
    <location>
        <begin position="824"/>
        <end position="844"/>
    </location>
</feature>
<accession>A0A7D6E635</accession>
<dbReference type="Pfam" id="PF00689">
    <property type="entry name" value="Cation_ATPase_C"/>
    <property type="match status" value="1"/>
</dbReference>
<feature type="transmembrane region" description="Helical" evidence="13">
    <location>
        <begin position="787"/>
        <end position="804"/>
    </location>
</feature>
<keyword evidence="6" id="KW-0547">Nucleotide-binding</keyword>
<dbReference type="GO" id="GO:0005886">
    <property type="term" value="C:plasma membrane"/>
    <property type="evidence" value="ECO:0007669"/>
    <property type="project" value="UniProtKB-SubCell"/>
</dbReference>
<dbReference type="FunFam" id="2.70.150.10:FF:000160">
    <property type="entry name" value="Sarcoplasmic/endoplasmic reticulum calcium ATPase 1"/>
    <property type="match status" value="1"/>
</dbReference>
<keyword evidence="4 13" id="KW-0812">Transmembrane</keyword>
<reference evidence="15 16" key="2">
    <citation type="submission" date="2020-07" db="EMBL/GenBank/DDBJ databases">
        <authorList>
            <person name="Yu X."/>
        </authorList>
    </citation>
    <scope>NUCLEOTIDE SEQUENCE [LARGE SCALE GENOMIC DNA]</scope>
    <source>
        <strain evidence="16">24</strain>
    </source>
</reference>
<dbReference type="KEGG" id="mgor:H0P51_05770"/>
<keyword evidence="16" id="KW-1185">Reference proteome</keyword>
<dbReference type="PANTHER" id="PTHR42861">
    <property type="entry name" value="CALCIUM-TRANSPORTING ATPASE"/>
    <property type="match status" value="1"/>
</dbReference>